<comment type="caution">
    <text evidence="1">The sequence shown here is derived from an EMBL/GenBank/DDBJ whole genome shotgun (WGS) entry which is preliminary data.</text>
</comment>
<dbReference type="Proteomes" id="UP000655208">
    <property type="component" value="Unassembled WGS sequence"/>
</dbReference>
<proteinExistence type="predicted"/>
<reference evidence="1" key="2">
    <citation type="submission" date="2020-09" db="EMBL/GenBank/DDBJ databases">
        <authorList>
            <person name="Sun Q."/>
            <person name="Zhou Y."/>
        </authorList>
    </citation>
    <scope>NUCLEOTIDE SEQUENCE</scope>
    <source>
        <strain evidence="1">CGMCC 4.7308</strain>
    </source>
</reference>
<protein>
    <submittedName>
        <fullName evidence="1">Uncharacterized protein</fullName>
    </submittedName>
</protein>
<keyword evidence="2" id="KW-1185">Reference proteome</keyword>
<sequence>MRQEVYAEASTAAALRAAECRARSERLRAGGGATPDDAAQARERLAVARRRQEVAAARARSLAEQQAAARVLDEGARRVTAVDVLGPADLRTRMDALGCPLVDLWAAYLGLCGTCSPLELDAALHGALVLPGIEYRRLDQALWEMEHAL</sequence>
<evidence type="ECO:0000313" key="2">
    <source>
        <dbReference type="Proteomes" id="UP000655208"/>
    </source>
</evidence>
<organism evidence="1 2">
    <name type="scientific">Nakamurella endophytica</name>
    <dbReference type="NCBI Taxonomy" id="1748367"/>
    <lineage>
        <taxon>Bacteria</taxon>
        <taxon>Bacillati</taxon>
        <taxon>Actinomycetota</taxon>
        <taxon>Actinomycetes</taxon>
        <taxon>Nakamurellales</taxon>
        <taxon>Nakamurellaceae</taxon>
        <taxon>Nakamurella</taxon>
    </lineage>
</organism>
<gene>
    <name evidence="1" type="ORF">GCM10011594_33270</name>
</gene>
<reference evidence="1" key="1">
    <citation type="journal article" date="2014" name="Int. J. Syst. Evol. Microbiol.">
        <title>Complete genome sequence of Corynebacterium casei LMG S-19264T (=DSM 44701T), isolated from a smear-ripened cheese.</title>
        <authorList>
            <consortium name="US DOE Joint Genome Institute (JGI-PGF)"/>
            <person name="Walter F."/>
            <person name="Albersmeier A."/>
            <person name="Kalinowski J."/>
            <person name="Ruckert C."/>
        </authorList>
    </citation>
    <scope>NUCLEOTIDE SEQUENCE</scope>
    <source>
        <strain evidence="1">CGMCC 4.7308</strain>
    </source>
</reference>
<accession>A0A917T4K3</accession>
<name>A0A917T4K3_9ACTN</name>
<evidence type="ECO:0000313" key="1">
    <source>
        <dbReference type="EMBL" id="GGM10673.1"/>
    </source>
</evidence>
<dbReference type="EMBL" id="BMNA01000008">
    <property type="protein sequence ID" value="GGM10673.1"/>
    <property type="molecule type" value="Genomic_DNA"/>
</dbReference>
<dbReference type="RefSeq" id="WP_188943451.1">
    <property type="nucleotide sequence ID" value="NZ_BMNA01000008.1"/>
</dbReference>
<dbReference type="AlphaFoldDB" id="A0A917T4K3"/>